<reference evidence="3 4" key="1">
    <citation type="journal article" date="2010" name="PLoS ONE">
        <title>The glycobiome of the rumen bacterium Butyrivibrio proteoclasticus B316(T) highlights adaptation to a polysaccharide-rich environment.</title>
        <authorList>
            <person name="Kelly W.J."/>
            <person name="Leahy S.C."/>
            <person name="Altermann E."/>
            <person name="Yeoman C.J."/>
            <person name="Dunne J.C."/>
            <person name="Kong Z."/>
            <person name="Pacheco D.M."/>
            <person name="Li D."/>
            <person name="Noel S.J."/>
            <person name="Moon C.D."/>
            <person name="Cookson A.L."/>
            <person name="Attwood G.T."/>
        </authorList>
    </citation>
    <scope>NUCLEOTIDE SEQUENCE [LARGE SCALE GENOMIC DNA]</scope>
    <source>
        <strain evidence="4">ATCC 51982 / DSM 14932 / B316</strain>
    </source>
</reference>
<feature type="compositionally biased region" description="Acidic residues" evidence="1">
    <location>
        <begin position="131"/>
        <end position="140"/>
    </location>
</feature>
<dbReference type="eggNOG" id="ENOG5032YW0">
    <property type="taxonomic scope" value="Bacteria"/>
</dbReference>
<keyword evidence="2" id="KW-1133">Transmembrane helix</keyword>
<keyword evidence="4" id="KW-1185">Reference proteome</keyword>
<feature type="compositionally biased region" description="Polar residues" evidence="1">
    <location>
        <begin position="116"/>
        <end position="127"/>
    </location>
</feature>
<keyword evidence="2" id="KW-0812">Transmembrane</keyword>
<dbReference type="AlphaFoldDB" id="E0RWK5"/>
<evidence type="ECO:0000313" key="4">
    <source>
        <dbReference type="Proteomes" id="UP000001299"/>
    </source>
</evidence>
<protein>
    <recommendedName>
        <fullName evidence="5">DUF2953 domain-containing protein</fullName>
    </recommendedName>
</protein>
<evidence type="ECO:0008006" key="5">
    <source>
        <dbReference type="Google" id="ProtNLM"/>
    </source>
</evidence>
<name>E0RWK5_BUTPB</name>
<feature type="region of interest" description="Disordered" evidence="1">
    <location>
        <begin position="97"/>
        <end position="177"/>
    </location>
</feature>
<feature type="compositionally biased region" description="Acidic residues" evidence="1">
    <location>
        <begin position="158"/>
        <end position="168"/>
    </location>
</feature>
<sequence>MLTGLLTVLKIIGIALLVILALVLLILILVLFVPIRYKLDGTIPETDLEQGFDLEKIIGSASFSWLLHFISGGIQYPENKEFTVRIMGIKILPRKEKNKDKEKKKRKKEKSDSVNEDNSQAEDSIQNAEDIATEGNEDTSDDAKSDAEPVESGNTNSDESDKDSDSESDTNTRTDSEDKALIEIVQDIIDKVENILKTPQNVLGKIQYTISRVCGKIGMIKTTLENDIFKRAFELVKGKLIRMIRMILPDKSKVDLMLGLGDPADTAQAMAAYGALYPVLFKSVSFRPDFDRKVIYADAHFKGHITVFTILYCVCVCYFNKDVKKVIRRFKKIINS</sequence>
<proteinExistence type="predicted"/>
<feature type="transmembrane region" description="Helical" evidence="2">
    <location>
        <begin position="12"/>
        <end position="33"/>
    </location>
</feature>
<organism evidence="3 4">
    <name type="scientific">Butyrivibrio proteoclasticus (strain ATCC 51982 / DSM 14932 / B316)</name>
    <name type="common">Clostridium proteoclasticum</name>
    <dbReference type="NCBI Taxonomy" id="515622"/>
    <lineage>
        <taxon>Bacteria</taxon>
        <taxon>Bacillati</taxon>
        <taxon>Bacillota</taxon>
        <taxon>Clostridia</taxon>
        <taxon>Lachnospirales</taxon>
        <taxon>Lachnospiraceae</taxon>
        <taxon>Butyrivibrio</taxon>
    </lineage>
</organism>
<dbReference type="RefSeq" id="WP_013281033.1">
    <property type="nucleotide sequence ID" value="NC_014387.1"/>
</dbReference>
<dbReference type="KEGG" id="bpb:bpr_I1642"/>
<gene>
    <name evidence="3" type="ordered locus">bpr_I1642</name>
</gene>
<evidence type="ECO:0000256" key="2">
    <source>
        <dbReference type="SAM" id="Phobius"/>
    </source>
</evidence>
<evidence type="ECO:0000313" key="3">
    <source>
        <dbReference type="EMBL" id="ADL34379.1"/>
    </source>
</evidence>
<dbReference type="STRING" id="515622.bpr_I1642"/>
<dbReference type="HOGENOM" id="CLU_050652_0_0_9"/>
<dbReference type="Proteomes" id="UP000001299">
    <property type="component" value="Chromosome 1"/>
</dbReference>
<accession>E0RWK5</accession>
<dbReference type="EMBL" id="CP001810">
    <property type="protein sequence ID" value="ADL34379.1"/>
    <property type="molecule type" value="Genomic_DNA"/>
</dbReference>
<evidence type="ECO:0000256" key="1">
    <source>
        <dbReference type="SAM" id="MobiDB-lite"/>
    </source>
</evidence>
<keyword evidence="2" id="KW-0472">Membrane</keyword>